<dbReference type="AlphaFoldDB" id="A0A846RV44"/>
<organism evidence="1 2">
    <name type="scientific">Arthrobacter pigmenti</name>
    <dbReference type="NCBI Taxonomy" id="271432"/>
    <lineage>
        <taxon>Bacteria</taxon>
        <taxon>Bacillati</taxon>
        <taxon>Actinomycetota</taxon>
        <taxon>Actinomycetes</taxon>
        <taxon>Micrococcales</taxon>
        <taxon>Micrococcaceae</taxon>
        <taxon>Arthrobacter</taxon>
    </lineage>
</organism>
<dbReference type="Proteomes" id="UP000547458">
    <property type="component" value="Unassembled WGS sequence"/>
</dbReference>
<protein>
    <submittedName>
        <fullName evidence="1">Uncharacterized protein</fullName>
    </submittedName>
</protein>
<dbReference type="RefSeq" id="WP_167992515.1">
    <property type="nucleotide sequence ID" value="NZ_JAATJL010000001.1"/>
</dbReference>
<evidence type="ECO:0000313" key="1">
    <source>
        <dbReference type="EMBL" id="NJC22141.1"/>
    </source>
</evidence>
<gene>
    <name evidence="1" type="ORF">BJ994_001217</name>
</gene>
<keyword evidence="2" id="KW-1185">Reference proteome</keyword>
<accession>A0A846RV44</accession>
<evidence type="ECO:0000313" key="2">
    <source>
        <dbReference type="Proteomes" id="UP000547458"/>
    </source>
</evidence>
<comment type="caution">
    <text evidence="1">The sequence shown here is derived from an EMBL/GenBank/DDBJ whole genome shotgun (WGS) entry which is preliminary data.</text>
</comment>
<name>A0A846RV44_9MICC</name>
<sequence length="91" mass="9734">MTILPRSSAPRFAAFISDAAHSSGPATGEPRAAATRYSGTSVRLVWTGQRKISGIDPGVELAFEGMLSIVDGVPTIYNPRYEIIGRPEETL</sequence>
<dbReference type="EMBL" id="JAATJL010000001">
    <property type="protein sequence ID" value="NJC22141.1"/>
    <property type="molecule type" value="Genomic_DNA"/>
</dbReference>
<reference evidence="1 2" key="1">
    <citation type="submission" date="2020-03" db="EMBL/GenBank/DDBJ databases">
        <title>Sequencing the genomes of 1000 actinobacteria strains.</title>
        <authorList>
            <person name="Klenk H.-P."/>
        </authorList>
    </citation>
    <scope>NUCLEOTIDE SEQUENCE [LARGE SCALE GENOMIC DNA]</scope>
    <source>
        <strain evidence="1 2">DSM 16403</strain>
    </source>
</reference>
<proteinExistence type="predicted"/>